<accession>A0A414LEE2</accession>
<protein>
    <submittedName>
        <fullName evidence="2">Uncharacterized protein</fullName>
    </submittedName>
</protein>
<dbReference type="EMBL" id="QSKV01000004">
    <property type="protein sequence ID" value="RHE92913.1"/>
    <property type="molecule type" value="Genomic_DNA"/>
</dbReference>
<dbReference type="RefSeq" id="WP_118221453.1">
    <property type="nucleotide sequence ID" value="NZ_JADNIJ010000002.1"/>
</dbReference>
<organism evidence="2 3">
    <name type="scientific">Bacteroides intestinalis</name>
    <dbReference type="NCBI Taxonomy" id="329854"/>
    <lineage>
        <taxon>Bacteria</taxon>
        <taxon>Pseudomonadati</taxon>
        <taxon>Bacteroidota</taxon>
        <taxon>Bacteroidia</taxon>
        <taxon>Bacteroidales</taxon>
        <taxon>Bacteroidaceae</taxon>
        <taxon>Bacteroides</taxon>
    </lineage>
</organism>
<evidence type="ECO:0000313" key="2">
    <source>
        <dbReference type="EMBL" id="RHE92913.1"/>
    </source>
</evidence>
<evidence type="ECO:0000256" key="1">
    <source>
        <dbReference type="SAM" id="Phobius"/>
    </source>
</evidence>
<comment type="caution">
    <text evidence="2">The sequence shown here is derived from an EMBL/GenBank/DDBJ whole genome shotgun (WGS) entry which is preliminary data.</text>
</comment>
<keyword evidence="1" id="KW-0472">Membrane</keyword>
<gene>
    <name evidence="2" type="ORF">DW712_07195</name>
</gene>
<evidence type="ECO:0000313" key="3">
    <source>
        <dbReference type="Proteomes" id="UP000285650"/>
    </source>
</evidence>
<keyword evidence="1" id="KW-1133">Transmembrane helix</keyword>
<name>A0A414LEE2_9BACE</name>
<sequence>MTILKVVTTVVWELRKVAVAQLVVKAVQDLHKVVVGIVARVVVMKAVPVVAMIRLSLLLVLIAVLLVAMAVKTVVMIIVKIQPSLPVARAVVIVVIRLAHKLVRQLVVVHVSQPVWDSARVLVCLDAKPDAEVGAGVTIDTNFE</sequence>
<dbReference type="Proteomes" id="UP000285650">
    <property type="component" value="Unassembled WGS sequence"/>
</dbReference>
<keyword evidence="1" id="KW-0812">Transmembrane</keyword>
<reference evidence="2 3" key="1">
    <citation type="submission" date="2018-08" db="EMBL/GenBank/DDBJ databases">
        <title>A genome reference for cultivated species of the human gut microbiota.</title>
        <authorList>
            <person name="Zou Y."/>
            <person name="Xue W."/>
            <person name="Luo G."/>
        </authorList>
    </citation>
    <scope>NUCLEOTIDE SEQUENCE [LARGE SCALE GENOMIC DNA]</scope>
    <source>
        <strain evidence="2 3">AM27-17</strain>
    </source>
</reference>
<dbReference type="AlphaFoldDB" id="A0A414LEE2"/>
<feature type="transmembrane region" description="Helical" evidence="1">
    <location>
        <begin position="57"/>
        <end position="79"/>
    </location>
</feature>
<proteinExistence type="predicted"/>